<feature type="transmembrane region" description="Helical" evidence="7">
    <location>
        <begin position="15"/>
        <end position="35"/>
    </location>
</feature>
<name>A0A5M8AQV2_9BURK</name>
<dbReference type="InterPro" id="IPR006304">
    <property type="entry name" value="T3SS_SpaR/YscT"/>
</dbReference>
<gene>
    <name evidence="8" type="ORF">F1599_14810</name>
</gene>
<dbReference type="PRINTS" id="PR00953">
    <property type="entry name" value="TYPE3IMRPROT"/>
</dbReference>
<keyword evidence="9" id="KW-1185">Reference proteome</keyword>
<protein>
    <submittedName>
        <fullName evidence="8">EscT/YscT/HrcT family type III secretion system export apparatus protein</fullName>
    </submittedName>
</protein>
<comment type="similarity">
    <text evidence="2 7">Belongs to the FliR/MopE/SpaR family.</text>
</comment>
<evidence type="ECO:0000256" key="4">
    <source>
        <dbReference type="ARBA" id="ARBA00022692"/>
    </source>
</evidence>
<comment type="caution">
    <text evidence="8">The sequence shown here is derived from an EMBL/GenBank/DDBJ whole genome shotgun (WGS) entry which is preliminary data.</text>
</comment>
<comment type="subcellular location">
    <subcellularLocation>
        <location evidence="1 7">Cell membrane</location>
        <topology evidence="1 7">Multi-pass membrane protein</topology>
    </subcellularLocation>
</comment>
<evidence type="ECO:0000256" key="2">
    <source>
        <dbReference type="ARBA" id="ARBA00009772"/>
    </source>
</evidence>
<sequence length="265" mass="28875">MIDPAIFFQWGRETVMPILMVMPRLLTAFTVVPFLSHQSIPGVARNGIVLAIALFVSPGARVDIDAVAGGLWLLLIFKEAFIGLLLGMAFGLFFVALQMIGELIDFQTGSGNATFFDPVTQQEDGPMENLLSHLGIALFASFGGLFAMTGVIVESFAFWPVMSFGPDVSLSSFQFANIYAGTMFSWVVKLAAPILLLLVIVELGFALIARFVPQFDVFQFAQPVKITVAFLMLVLMLSVMVDTLQGFLRPDNALIDLLRGRAGVQ</sequence>
<dbReference type="GeneID" id="70687903"/>
<feature type="transmembrane region" description="Helical" evidence="7">
    <location>
        <begin position="136"/>
        <end position="159"/>
    </location>
</feature>
<evidence type="ECO:0000256" key="6">
    <source>
        <dbReference type="ARBA" id="ARBA00023136"/>
    </source>
</evidence>
<evidence type="ECO:0000256" key="5">
    <source>
        <dbReference type="ARBA" id="ARBA00022989"/>
    </source>
</evidence>
<evidence type="ECO:0000313" key="8">
    <source>
        <dbReference type="EMBL" id="KAA6123144.1"/>
    </source>
</evidence>
<dbReference type="RefSeq" id="WP_043439419.1">
    <property type="nucleotide sequence ID" value="NZ_VWRN01000035.1"/>
</dbReference>
<proteinExistence type="inferred from homology"/>
<dbReference type="GO" id="GO:0006605">
    <property type="term" value="P:protein targeting"/>
    <property type="evidence" value="ECO:0007669"/>
    <property type="project" value="UniProtKB-UniRule"/>
</dbReference>
<evidence type="ECO:0000256" key="1">
    <source>
        <dbReference type="ARBA" id="ARBA00004651"/>
    </source>
</evidence>
<dbReference type="Pfam" id="PF01311">
    <property type="entry name" value="Bac_export_1"/>
    <property type="match status" value="1"/>
</dbReference>
<feature type="transmembrane region" description="Helical" evidence="7">
    <location>
        <begin position="190"/>
        <end position="212"/>
    </location>
</feature>
<keyword evidence="3 7" id="KW-1003">Cell membrane</keyword>
<keyword evidence="5 7" id="KW-1133">Transmembrane helix</keyword>
<dbReference type="GO" id="GO:0005886">
    <property type="term" value="C:plasma membrane"/>
    <property type="evidence" value="ECO:0007669"/>
    <property type="project" value="UniProtKB-SubCell"/>
</dbReference>
<keyword evidence="4 7" id="KW-0812">Transmembrane</keyword>
<dbReference type="Proteomes" id="UP000324324">
    <property type="component" value="Unassembled WGS sequence"/>
</dbReference>
<feature type="transmembrane region" description="Helical" evidence="7">
    <location>
        <begin position="224"/>
        <end position="241"/>
    </location>
</feature>
<feature type="transmembrane region" description="Helical" evidence="7">
    <location>
        <begin position="72"/>
        <end position="97"/>
    </location>
</feature>
<feature type="transmembrane region" description="Helical" evidence="7">
    <location>
        <begin position="42"/>
        <end position="60"/>
    </location>
</feature>
<organism evidence="8 9">
    <name type="scientific">Cupriavidus cauae</name>
    <dbReference type="NCBI Taxonomy" id="2608999"/>
    <lineage>
        <taxon>Bacteria</taxon>
        <taxon>Pseudomonadati</taxon>
        <taxon>Pseudomonadota</taxon>
        <taxon>Betaproteobacteria</taxon>
        <taxon>Burkholderiales</taxon>
        <taxon>Burkholderiaceae</taxon>
        <taxon>Cupriavidus</taxon>
    </lineage>
</organism>
<reference evidence="8 9" key="1">
    <citation type="submission" date="2019-09" db="EMBL/GenBank/DDBJ databases">
        <title>Isolation of a novel species in the genus Cupriavidus from patients with sepsis using whole genome sequencing.</title>
        <authorList>
            <person name="Kweon O.J."/>
            <person name="Lee M.-K."/>
        </authorList>
    </citation>
    <scope>NUCLEOTIDE SEQUENCE [LARGE SCALE GENOMIC DNA]</scope>
    <source>
        <strain evidence="8 9">MKL-01</strain>
    </source>
</reference>
<dbReference type="InterPro" id="IPR002010">
    <property type="entry name" value="T3SS_IM_R"/>
</dbReference>
<accession>A0A5M8AQV2</accession>
<dbReference type="AlphaFoldDB" id="A0A5M8AQV2"/>
<dbReference type="PANTHER" id="PTHR30065:SF1">
    <property type="entry name" value="SURFACE PRESENTATION OF ANTIGENS PROTEIN SPAR"/>
    <property type="match status" value="1"/>
</dbReference>
<evidence type="ECO:0000313" key="9">
    <source>
        <dbReference type="Proteomes" id="UP000324324"/>
    </source>
</evidence>
<evidence type="ECO:0000256" key="7">
    <source>
        <dbReference type="RuleBase" id="RU362072"/>
    </source>
</evidence>
<dbReference type="EMBL" id="VWRN01000035">
    <property type="protein sequence ID" value="KAA6123144.1"/>
    <property type="molecule type" value="Genomic_DNA"/>
</dbReference>
<keyword evidence="6 7" id="KW-0472">Membrane</keyword>
<dbReference type="NCBIfam" id="TIGR01401">
    <property type="entry name" value="fliR_like_III"/>
    <property type="match status" value="1"/>
</dbReference>
<dbReference type="PANTHER" id="PTHR30065">
    <property type="entry name" value="FLAGELLAR BIOSYNTHETIC PROTEIN FLIR"/>
    <property type="match status" value="1"/>
</dbReference>
<evidence type="ECO:0000256" key="3">
    <source>
        <dbReference type="ARBA" id="ARBA00022475"/>
    </source>
</evidence>